<dbReference type="AlphaFoldDB" id="A0A3L8P3T3"/>
<protein>
    <recommendedName>
        <fullName evidence="3">Universal stress protein</fullName>
    </recommendedName>
</protein>
<evidence type="ECO:0000313" key="1">
    <source>
        <dbReference type="EMBL" id="RLV49199.1"/>
    </source>
</evidence>
<accession>A0A3L8P3T3</accession>
<reference evidence="1 2" key="1">
    <citation type="submission" date="2018-10" db="EMBL/GenBank/DDBJ databases">
        <title>Marmoricola sp. 4Q3S-7 whole genome shotgun sequence.</title>
        <authorList>
            <person name="Li F."/>
        </authorList>
    </citation>
    <scope>NUCLEOTIDE SEQUENCE [LARGE SCALE GENOMIC DNA]</scope>
    <source>
        <strain evidence="1 2">4Q3S-7</strain>
    </source>
</reference>
<evidence type="ECO:0000313" key="2">
    <source>
        <dbReference type="Proteomes" id="UP000281708"/>
    </source>
</evidence>
<organism evidence="1 2">
    <name type="scientific">Nocardioides mangrovicus</name>
    <dbReference type="NCBI Taxonomy" id="2478913"/>
    <lineage>
        <taxon>Bacteria</taxon>
        <taxon>Bacillati</taxon>
        <taxon>Actinomycetota</taxon>
        <taxon>Actinomycetes</taxon>
        <taxon>Propionibacteriales</taxon>
        <taxon>Nocardioidaceae</taxon>
        <taxon>Nocardioides</taxon>
    </lineage>
</organism>
<gene>
    <name evidence="1" type="ORF">D9V37_11630</name>
</gene>
<dbReference type="EMBL" id="RDBE01000007">
    <property type="protein sequence ID" value="RLV49199.1"/>
    <property type="molecule type" value="Genomic_DNA"/>
</dbReference>
<dbReference type="SUPFAM" id="SSF52402">
    <property type="entry name" value="Adenine nucleotide alpha hydrolases-like"/>
    <property type="match status" value="1"/>
</dbReference>
<dbReference type="RefSeq" id="WP_121806301.1">
    <property type="nucleotide sequence ID" value="NZ_RDBE01000007.1"/>
</dbReference>
<name>A0A3L8P3T3_9ACTN</name>
<dbReference type="OrthoDB" id="3825223at2"/>
<dbReference type="Gene3D" id="3.40.50.620">
    <property type="entry name" value="HUPs"/>
    <property type="match status" value="1"/>
</dbReference>
<dbReference type="Proteomes" id="UP000281708">
    <property type="component" value="Unassembled WGS sequence"/>
</dbReference>
<comment type="caution">
    <text evidence="1">The sequence shown here is derived from an EMBL/GenBank/DDBJ whole genome shotgun (WGS) entry which is preliminary data.</text>
</comment>
<dbReference type="InterPro" id="IPR014729">
    <property type="entry name" value="Rossmann-like_a/b/a_fold"/>
</dbReference>
<keyword evidence="2" id="KW-1185">Reference proteome</keyword>
<sequence>MSDDYDVVLLIEQPLSALDAQQVRSLHEELPETVRYHLLLPVDDAAVRVESAMGALGSPGDLLPTGLIQPELDVEELQDELVTQARKALQDSVTALQDAGAATVQGELVSVDPVDGLVAKVGELGAAEVIVMTSSHVVSEFFHLDWTSRARRKLGVPVLHLLEAETFDEQAEGYGEEGVTGL</sequence>
<evidence type="ECO:0008006" key="3">
    <source>
        <dbReference type="Google" id="ProtNLM"/>
    </source>
</evidence>
<proteinExistence type="predicted"/>